<reference evidence="1 2" key="1">
    <citation type="journal article" date="2019" name="Nat. Ecol. Evol.">
        <title>Megaphylogeny resolves global patterns of mushroom evolution.</title>
        <authorList>
            <person name="Varga T."/>
            <person name="Krizsan K."/>
            <person name="Foldi C."/>
            <person name="Dima B."/>
            <person name="Sanchez-Garcia M."/>
            <person name="Sanchez-Ramirez S."/>
            <person name="Szollosi G.J."/>
            <person name="Szarkandi J.G."/>
            <person name="Papp V."/>
            <person name="Albert L."/>
            <person name="Andreopoulos W."/>
            <person name="Angelini C."/>
            <person name="Antonin V."/>
            <person name="Barry K.W."/>
            <person name="Bougher N.L."/>
            <person name="Buchanan P."/>
            <person name="Buyck B."/>
            <person name="Bense V."/>
            <person name="Catcheside P."/>
            <person name="Chovatia M."/>
            <person name="Cooper J."/>
            <person name="Damon W."/>
            <person name="Desjardin D."/>
            <person name="Finy P."/>
            <person name="Geml J."/>
            <person name="Haridas S."/>
            <person name="Hughes K."/>
            <person name="Justo A."/>
            <person name="Karasinski D."/>
            <person name="Kautmanova I."/>
            <person name="Kiss B."/>
            <person name="Kocsube S."/>
            <person name="Kotiranta H."/>
            <person name="LaButti K.M."/>
            <person name="Lechner B.E."/>
            <person name="Liimatainen K."/>
            <person name="Lipzen A."/>
            <person name="Lukacs Z."/>
            <person name="Mihaltcheva S."/>
            <person name="Morgado L.N."/>
            <person name="Niskanen T."/>
            <person name="Noordeloos M.E."/>
            <person name="Ohm R.A."/>
            <person name="Ortiz-Santana B."/>
            <person name="Ovrebo C."/>
            <person name="Racz N."/>
            <person name="Riley R."/>
            <person name="Savchenko A."/>
            <person name="Shiryaev A."/>
            <person name="Soop K."/>
            <person name="Spirin V."/>
            <person name="Szebenyi C."/>
            <person name="Tomsovsky M."/>
            <person name="Tulloss R.E."/>
            <person name="Uehling J."/>
            <person name="Grigoriev I.V."/>
            <person name="Vagvolgyi C."/>
            <person name="Papp T."/>
            <person name="Martin F.M."/>
            <person name="Miettinen O."/>
            <person name="Hibbett D.S."/>
            <person name="Nagy L.G."/>
        </authorList>
    </citation>
    <scope>NUCLEOTIDE SEQUENCE [LARGE SCALE GENOMIC DNA]</scope>
    <source>
        <strain evidence="1 2">NL-1719</strain>
    </source>
</reference>
<name>A0ACD3AHL6_9AGAR</name>
<evidence type="ECO:0000313" key="2">
    <source>
        <dbReference type="Proteomes" id="UP000308600"/>
    </source>
</evidence>
<organism evidence="1 2">
    <name type="scientific">Pluteus cervinus</name>
    <dbReference type="NCBI Taxonomy" id="181527"/>
    <lineage>
        <taxon>Eukaryota</taxon>
        <taxon>Fungi</taxon>
        <taxon>Dikarya</taxon>
        <taxon>Basidiomycota</taxon>
        <taxon>Agaricomycotina</taxon>
        <taxon>Agaricomycetes</taxon>
        <taxon>Agaricomycetidae</taxon>
        <taxon>Agaricales</taxon>
        <taxon>Pluteineae</taxon>
        <taxon>Pluteaceae</taxon>
        <taxon>Pluteus</taxon>
    </lineage>
</organism>
<protein>
    <submittedName>
        <fullName evidence="1">Uncharacterized protein</fullName>
    </submittedName>
</protein>
<gene>
    <name evidence="1" type="ORF">BDN72DRAFT_208033</name>
</gene>
<dbReference type="Proteomes" id="UP000308600">
    <property type="component" value="Unassembled WGS sequence"/>
</dbReference>
<accession>A0ACD3AHL6</accession>
<keyword evidence="2" id="KW-1185">Reference proteome</keyword>
<proteinExistence type="predicted"/>
<dbReference type="EMBL" id="ML208445">
    <property type="protein sequence ID" value="TFK65181.1"/>
    <property type="molecule type" value="Genomic_DNA"/>
</dbReference>
<sequence length="332" mass="36422">MADPKKYELGKVHVEVSMSSRYETLIDQTQICHLTKQGGGDGLGIKANFIHSRFDNTRIEVKVYIPVPGGEEMKLKNFETDLPYLRQVLYMAYPITFGSLKLRGEGQDIDAALIVADTVDIRTSDAIAGGVFETTGPISLFTKNGMISGRFNTSSAVSLVTYNAPIFAIVHLSNDENTCKDTELVMQTTNGAIDGTITLTSLADDGLGGLFDVFSVTSNAASHLMFTSISPRAKLDLASHTTAHNAMVELDRAYEGEITLETTSDSRADVHLWSLLNRHDPEHRGRKRAAIVTHDKSPGEVHGRVWWDEDGQDVGRGTVEVKTSYGKVELRM</sequence>
<evidence type="ECO:0000313" key="1">
    <source>
        <dbReference type="EMBL" id="TFK65181.1"/>
    </source>
</evidence>